<dbReference type="PANTHER" id="PTHR31570">
    <property type="entry name" value="HAUS AUGMIN-LIKE COMPLEX SUBUNIT 1"/>
    <property type="match status" value="1"/>
</dbReference>
<dbReference type="Pfam" id="PF25762">
    <property type="entry name" value="HAUS1"/>
    <property type="match status" value="1"/>
</dbReference>
<comment type="caution">
    <text evidence="12">The sequence shown here is derived from an EMBL/GenBank/DDBJ whole genome shotgun (WGS) entry which is preliminary data.</text>
</comment>
<evidence type="ECO:0000256" key="11">
    <source>
        <dbReference type="SAM" id="MobiDB-lite"/>
    </source>
</evidence>
<organism evidence="12 13">
    <name type="scientific">Tolypocladium capitatum</name>
    <dbReference type="NCBI Taxonomy" id="45235"/>
    <lineage>
        <taxon>Eukaryota</taxon>
        <taxon>Fungi</taxon>
        <taxon>Dikarya</taxon>
        <taxon>Ascomycota</taxon>
        <taxon>Pezizomycotina</taxon>
        <taxon>Sordariomycetes</taxon>
        <taxon>Hypocreomycetidae</taxon>
        <taxon>Hypocreales</taxon>
        <taxon>Ophiocordycipitaceae</taxon>
        <taxon>Tolypocladium</taxon>
    </lineage>
</organism>
<reference evidence="12 13" key="1">
    <citation type="submission" date="2017-08" db="EMBL/GenBank/DDBJ databases">
        <title>Harnessing the power of phylogenomics to disentangle the directionality and signatures of interkingdom host jumping in the parasitic fungal genus Tolypocladium.</title>
        <authorList>
            <person name="Quandt C.A."/>
            <person name="Patterson W."/>
            <person name="Spatafora J.W."/>
        </authorList>
    </citation>
    <scope>NUCLEOTIDE SEQUENCE [LARGE SCALE GENOMIC DNA]</scope>
    <source>
        <strain evidence="12 13">CBS 113982</strain>
    </source>
</reference>
<keyword evidence="6" id="KW-0498">Mitosis</keyword>
<keyword evidence="7 10" id="KW-0175">Coiled coil</keyword>
<dbReference type="InterPro" id="IPR026243">
    <property type="entry name" value="HAUS1"/>
</dbReference>
<evidence type="ECO:0000256" key="9">
    <source>
        <dbReference type="ARBA" id="ARBA00023306"/>
    </source>
</evidence>
<dbReference type="GO" id="GO:0005829">
    <property type="term" value="C:cytosol"/>
    <property type="evidence" value="ECO:0007669"/>
    <property type="project" value="TreeGrafter"/>
</dbReference>
<evidence type="ECO:0000256" key="6">
    <source>
        <dbReference type="ARBA" id="ARBA00022776"/>
    </source>
</evidence>
<dbReference type="PANTHER" id="PTHR31570:SF1">
    <property type="entry name" value="HAUS AUGMIN-LIKE COMPLEX SUBUNIT 1"/>
    <property type="match status" value="1"/>
</dbReference>
<dbReference type="OrthoDB" id="5372507at2759"/>
<feature type="coiled-coil region" evidence="10">
    <location>
        <begin position="172"/>
        <end position="203"/>
    </location>
</feature>
<dbReference type="GO" id="GO:0005819">
    <property type="term" value="C:spindle"/>
    <property type="evidence" value="ECO:0007669"/>
    <property type="project" value="UniProtKB-SubCell"/>
</dbReference>
<comment type="subcellular location">
    <subcellularLocation>
        <location evidence="1">Cytoplasm</location>
        <location evidence="1">Cytoskeleton</location>
        <location evidence="1">Spindle</location>
    </subcellularLocation>
</comment>
<keyword evidence="5" id="KW-0493">Microtubule</keyword>
<keyword evidence="9" id="KW-0131">Cell cycle</keyword>
<evidence type="ECO:0000256" key="4">
    <source>
        <dbReference type="ARBA" id="ARBA00022618"/>
    </source>
</evidence>
<keyword evidence="4" id="KW-0132">Cell division</keyword>
<keyword evidence="13" id="KW-1185">Reference proteome</keyword>
<keyword evidence="3" id="KW-0963">Cytoplasm</keyword>
<dbReference type="GO" id="GO:0070652">
    <property type="term" value="C:HAUS complex"/>
    <property type="evidence" value="ECO:0007669"/>
    <property type="project" value="InterPro"/>
</dbReference>
<evidence type="ECO:0000256" key="5">
    <source>
        <dbReference type="ARBA" id="ARBA00022701"/>
    </source>
</evidence>
<sequence length="323" mass="35962">MAHLHRHRRHLSQHDDSAAIFSPSVARIAASTARDWSYVDSWLASTFPPGRSVPSFERNPDTLKALLALAAANESADEERQLLARADAAALKQLEHHGRRREAPGPEGHGHGLRPGLLRSDLLTAIEHALPKEGRNALNSLANLAVQAGTTFPEPEDLGRNITNLQGSVFEMEQMIARVESLQRHIQREADQAAELLQDLQSDRYRPPSDLAKQNLDLQRKTKALSVHLPELQQRATACGASVDPPHPTIEGLAREEHDFLALLARKKELHVQMAAFDGLPSDPDMARGELDALRRQLQAFTSRRDAMFEGLVERESPVKRRR</sequence>
<accession>A0A2K3QJ08</accession>
<dbReference type="GO" id="GO:0051301">
    <property type="term" value="P:cell division"/>
    <property type="evidence" value="ECO:0007669"/>
    <property type="project" value="UniProtKB-KW"/>
</dbReference>
<keyword evidence="8" id="KW-0206">Cytoskeleton</keyword>
<evidence type="ECO:0000256" key="1">
    <source>
        <dbReference type="ARBA" id="ARBA00004186"/>
    </source>
</evidence>
<evidence type="ECO:0000313" key="13">
    <source>
        <dbReference type="Proteomes" id="UP000236621"/>
    </source>
</evidence>
<feature type="compositionally biased region" description="Basic and acidic residues" evidence="11">
    <location>
        <begin position="95"/>
        <end position="110"/>
    </location>
</feature>
<name>A0A2K3QJ08_9HYPO</name>
<dbReference type="EMBL" id="NRSZ01000391">
    <property type="protein sequence ID" value="PNY27532.1"/>
    <property type="molecule type" value="Genomic_DNA"/>
</dbReference>
<feature type="region of interest" description="Disordered" evidence="11">
    <location>
        <begin position="95"/>
        <end position="114"/>
    </location>
</feature>
<dbReference type="Proteomes" id="UP000236621">
    <property type="component" value="Unassembled WGS sequence"/>
</dbReference>
<proteinExistence type="inferred from homology"/>
<evidence type="ECO:0008006" key="14">
    <source>
        <dbReference type="Google" id="ProtNLM"/>
    </source>
</evidence>
<protein>
    <recommendedName>
        <fullName evidence="14">HAUS augmin-like complex subunit 1</fullName>
    </recommendedName>
</protein>
<evidence type="ECO:0000256" key="2">
    <source>
        <dbReference type="ARBA" id="ARBA00005479"/>
    </source>
</evidence>
<comment type="similarity">
    <text evidence="2">Belongs to the HAUS1 family.</text>
</comment>
<gene>
    <name evidence="12" type="ORF">TCAP_02543</name>
</gene>
<dbReference type="AlphaFoldDB" id="A0A2K3QJ08"/>
<evidence type="ECO:0000256" key="3">
    <source>
        <dbReference type="ARBA" id="ARBA00022490"/>
    </source>
</evidence>
<evidence type="ECO:0000256" key="10">
    <source>
        <dbReference type="SAM" id="Coils"/>
    </source>
</evidence>
<dbReference type="GO" id="GO:0051225">
    <property type="term" value="P:spindle assembly"/>
    <property type="evidence" value="ECO:0007669"/>
    <property type="project" value="InterPro"/>
</dbReference>
<evidence type="ECO:0000256" key="7">
    <source>
        <dbReference type="ARBA" id="ARBA00023054"/>
    </source>
</evidence>
<evidence type="ECO:0000256" key="8">
    <source>
        <dbReference type="ARBA" id="ARBA00023212"/>
    </source>
</evidence>
<dbReference type="GO" id="GO:0005874">
    <property type="term" value="C:microtubule"/>
    <property type="evidence" value="ECO:0007669"/>
    <property type="project" value="UniProtKB-KW"/>
</dbReference>
<evidence type="ECO:0000313" key="12">
    <source>
        <dbReference type="EMBL" id="PNY27532.1"/>
    </source>
</evidence>